<dbReference type="Pfam" id="PF05016">
    <property type="entry name" value="ParE_toxin"/>
    <property type="match status" value="1"/>
</dbReference>
<keyword evidence="2" id="KW-1277">Toxin-antitoxin system</keyword>
<name>A0A1F4XK88_9BACT</name>
<reference evidence="3 4" key="1">
    <citation type="journal article" date="2016" name="Nat. Commun.">
        <title>Thousands of microbial genomes shed light on interconnected biogeochemical processes in an aquifer system.</title>
        <authorList>
            <person name="Anantharaman K."/>
            <person name="Brown C.T."/>
            <person name="Hug L.A."/>
            <person name="Sharon I."/>
            <person name="Castelle C.J."/>
            <person name="Probst A.J."/>
            <person name="Thomas B.C."/>
            <person name="Singh A."/>
            <person name="Wilkins M.J."/>
            <person name="Karaoz U."/>
            <person name="Brodie E.L."/>
            <person name="Williams K.H."/>
            <person name="Hubbard S.S."/>
            <person name="Banfield J.F."/>
        </authorList>
    </citation>
    <scope>NUCLEOTIDE SEQUENCE [LARGE SCALE GENOMIC DNA]</scope>
</reference>
<dbReference type="STRING" id="1817814.A2V81_03205"/>
<dbReference type="PANTHER" id="PTHR35601:SF1">
    <property type="entry name" value="TOXIN RELE"/>
    <property type="match status" value="1"/>
</dbReference>
<dbReference type="InterPro" id="IPR035093">
    <property type="entry name" value="RelE/ParE_toxin_dom_sf"/>
</dbReference>
<protein>
    <recommendedName>
        <fullName evidence="5">Addiction module toxin RelE</fullName>
    </recommendedName>
</protein>
<proteinExistence type="inferred from homology"/>
<dbReference type="InterPro" id="IPR007712">
    <property type="entry name" value="RelE/ParE_toxin"/>
</dbReference>
<dbReference type="Proteomes" id="UP000177614">
    <property type="component" value="Unassembled WGS sequence"/>
</dbReference>
<evidence type="ECO:0000256" key="1">
    <source>
        <dbReference type="ARBA" id="ARBA00006226"/>
    </source>
</evidence>
<evidence type="ECO:0000256" key="2">
    <source>
        <dbReference type="ARBA" id="ARBA00022649"/>
    </source>
</evidence>
<dbReference type="SUPFAM" id="SSF143011">
    <property type="entry name" value="RelE-like"/>
    <property type="match status" value="1"/>
</dbReference>
<sequence>MAYSVLFNPLVWKEDLKKIAIVDQNRIYKEIMKKLAISPLDYGRPLSGDLTNHFFLRIGQYRVVYEVKKQQVQVLVIKVGFRRDMEAYLQAVKRILKD</sequence>
<evidence type="ECO:0000313" key="4">
    <source>
        <dbReference type="Proteomes" id="UP000177614"/>
    </source>
</evidence>
<accession>A0A1F4XK88</accession>
<evidence type="ECO:0000313" key="3">
    <source>
        <dbReference type="EMBL" id="OGC82131.1"/>
    </source>
</evidence>
<dbReference type="Gene3D" id="3.30.2310.20">
    <property type="entry name" value="RelE-like"/>
    <property type="match status" value="1"/>
</dbReference>
<comment type="similarity">
    <text evidence="1">Belongs to the RelE toxin family.</text>
</comment>
<dbReference type="AlphaFoldDB" id="A0A1F4XK88"/>
<comment type="caution">
    <text evidence="3">The sequence shown here is derived from an EMBL/GenBank/DDBJ whole genome shotgun (WGS) entry which is preliminary data.</text>
</comment>
<evidence type="ECO:0008006" key="5">
    <source>
        <dbReference type="Google" id="ProtNLM"/>
    </source>
</evidence>
<gene>
    <name evidence="3" type="ORF">A2V81_03205</name>
</gene>
<dbReference type="EMBL" id="MEWR01000011">
    <property type="protein sequence ID" value="OGC82131.1"/>
    <property type="molecule type" value="Genomic_DNA"/>
</dbReference>
<organism evidence="3 4">
    <name type="scientific">Candidatus Abawacabacteria bacterium RBG_16_42_10</name>
    <dbReference type="NCBI Taxonomy" id="1817814"/>
    <lineage>
        <taxon>Bacteria</taxon>
        <taxon>Candidatus Abawacaibacteriota</taxon>
    </lineage>
</organism>
<dbReference type="PANTHER" id="PTHR35601">
    <property type="entry name" value="TOXIN RELE"/>
    <property type="match status" value="1"/>
</dbReference>